<keyword evidence="1" id="KW-1133">Transmembrane helix</keyword>
<accession>A0A4U3MNF6</accession>
<sequence>MASGQARRRRVRRPGAALGAAVGVLAVANVLNNTVARRYAPLTSAVATGALLLIARRAGTGARDLGFASPVKGALIGGGLAAAVAAGYTGGVLLPPTRRLFMDERALALTRARLFEEALLQVPVGTVLLEEVAFRGVLPELFGHSFKPRTASVASNLLFGLWHVLPALDMARANPAAARAGTPRLVAGTVATTTLAGLGFHELRRRGGLLAPALLHLATNSLGFVAARGARRMDARRIRRSAG</sequence>
<dbReference type="EMBL" id="SZQA01000002">
    <property type="protein sequence ID" value="TKK91125.1"/>
    <property type="molecule type" value="Genomic_DNA"/>
</dbReference>
<proteinExistence type="predicted"/>
<protein>
    <submittedName>
        <fullName evidence="3">CPBP family intramembrane metalloprotease</fullName>
    </submittedName>
</protein>
<dbReference type="PIRSF" id="PIRSF026622">
    <property type="entry name" value="Proteas_026622"/>
    <property type="match status" value="1"/>
</dbReference>
<feature type="domain" description="CAAX prenyl protease 2/Lysostaphin resistance protein A-like" evidence="2">
    <location>
        <begin position="121"/>
        <end position="221"/>
    </location>
</feature>
<dbReference type="InterPro" id="IPR015837">
    <property type="entry name" value="UCP026622_CAAX_protease"/>
</dbReference>
<name>A0A4U3MNF6_9ACTN</name>
<dbReference type="GO" id="GO:0008237">
    <property type="term" value="F:metallopeptidase activity"/>
    <property type="evidence" value="ECO:0007669"/>
    <property type="project" value="UniProtKB-KW"/>
</dbReference>
<dbReference type="GO" id="GO:0080120">
    <property type="term" value="P:CAAX-box protein maturation"/>
    <property type="evidence" value="ECO:0007669"/>
    <property type="project" value="UniProtKB-ARBA"/>
</dbReference>
<keyword evidence="1" id="KW-0812">Transmembrane</keyword>
<keyword evidence="3" id="KW-0645">Protease</keyword>
<keyword evidence="1" id="KW-0472">Membrane</keyword>
<evidence type="ECO:0000256" key="1">
    <source>
        <dbReference type="SAM" id="Phobius"/>
    </source>
</evidence>
<dbReference type="Pfam" id="PF02517">
    <property type="entry name" value="Rce1-like"/>
    <property type="match status" value="1"/>
</dbReference>
<dbReference type="OrthoDB" id="3291654at2"/>
<comment type="caution">
    <text evidence="3">The sequence shown here is derived from an EMBL/GenBank/DDBJ whole genome shotgun (WGS) entry which is preliminary data.</text>
</comment>
<reference evidence="3 4" key="1">
    <citation type="submission" date="2019-04" db="EMBL/GenBank/DDBJ databases">
        <title>Herbidospora sp. NEAU-GS14.nov., a novel actinomycete isolated from soil.</title>
        <authorList>
            <person name="Han L."/>
        </authorList>
    </citation>
    <scope>NUCLEOTIDE SEQUENCE [LARGE SCALE GENOMIC DNA]</scope>
    <source>
        <strain evidence="3 4">NEAU-GS14</strain>
    </source>
</reference>
<dbReference type="GO" id="GO:0004175">
    <property type="term" value="F:endopeptidase activity"/>
    <property type="evidence" value="ECO:0007669"/>
    <property type="project" value="UniProtKB-ARBA"/>
</dbReference>
<organism evidence="3 4">
    <name type="scientific">Herbidospora galbida</name>
    <dbReference type="NCBI Taxonomy" id="2575442"/>
    <lineage>
        <taxon>Bacteria</taxon>
        <taxon>Bacillati</taxon>
        <taxon>Actinomycetota</taxon>
        <taxon>Actinomycetes</taxon>
        <taxon>Streptosporangiales</taxon>
        <taxon>Streptosporangiaceae</taxon>
        <taxon>Herbidospora</taxon>
    </lineage>
</organism>
<evidence type="ECO:0000259" key="2">
    <source>
        <dbReference type="Pfam" id="PF02517"/>
    </source>
</evidence>
<evidence type="ECO:0000313" key="3">
    <source>
        <dbReference type="EMBL" id="TKK91125.1"/>
    </source>
</evidence>
<dbReference type="Proteomes" id="UP000308705">
    <property type="component" value="Unassembled WGS sequence"/>
</dbReference>
<gene>
    <name evidence="3" type="ORF">FDA94_04725</name>
</gene>
<feature type="transmembrane region" description="Helical" evidence="1">
    <location>
        <begin position="42"/>
        <end position="59"/>
    </location>
</feature>
<feature type="transmembrane region" description="Helical" evidence="1">
    <location>
        <begin position="71"/>
        <end position="94"/>
    </location>
</feature>
<keyword evidence="3" id="KW-0482">Metalloprotease</keyword>
<dbReference type="InterPro" id="IPR003675">
    <property type="entry name" value="Rce1/LyrA-like_dom"/>
</dbReference>
<keyword evidence="3" id="KW-0378">Hydrolase</keyword>
<dbReference type="AlphaFoldDB" id="A0A4U3MNF6"/>
<dbReference type="GO" id="GO:0006508">
    <property type="term" value="P:proteolysis"/>
    <property type="evidence" value="ECO:0007669"/>
    <property type="project" value="UniProtKB-KW"/>
</dbReference>
<keyword evidence="4" id="KW-1185">Reference proteome</keyword>
<evidence type="ECO:0000313" key="4">
    <source>
        <dbReference type="Proteomes" id="UP000308705"/>
    </source>
</evidence>